<evidence type="ECO:0000313" key="3">
    <source>
        <dbReference type="EMBL" id="PTQ49557.1"/>
    </source>
</evidence>
<keyword evidence="4" id="KW-1185">Reference proteome</keyword>
<dbReference type="Pfam" id="PF03140">
    <property type="entry name" value="DUF247"/>
    <property type="match status" value="1"/>
</dbReference>
<evidence type="ECO:0000313" key="4">
    <source>
        <dbReference type="Proteomes" id="UP000244005"/>
    </source>
</evidence>
<dbReference type="PANTHER" id="PTHR31549">
    <property type="entry name" value="PROTEIN, PUTATIVE (DUF247)-RELATED-RELATED"/>
    <property type="match status" value="1"/>
</dbReference>
<dbReference type="InterPro" id="IPR004158">
    <property type="entry name" value="DUF247_pln"/>
</dbReference>
<dbReference type="OrthoDB" id="672127at2759"/>
<feature type="region of interest" description="Disordered" evidence="1">
    <location>
        <begin position="1"/>
        <end position="22"/>
    </location>
</feature>
<reference evidence="4" key="1">
    <citation type="journal article" date="2017" name="Cell">
        <title>Insights into land plant evolution garnered from the Marchantia polymorpha genome.</title>
        <authorList>
            <person name="Bowman J.L."/>
            <person name="Kohchi T."/>
            <person name="Yamato K.T."/>
            <person name="Jenkins J."/>
            <person name="Shu S."/>
            <person name="Ishizaki K."/>
            <person name="Yamaoka S."/>
            <person name="Nishihama R."/>
            <person name="Nakamura Y."/>
            <person name="Berger F."/>
            <person name="Adam C."/>
            <person name="Aki S.S."/>
            <person name="Althoff F."/>
            <person name="Araki T."/>
            <person name="Arteaga-Vazquez M.A."/>
            <person name="Balasubrmanian S."/>
            <person name="Barry K."/>
            <person name="Bauer D."/>
            <person name="Boehm C.R."/>
            <person name="Briginshaw L."/>
            <person name="Caballero-Perez J."/>
            <person name="Catarino B."/>
            <person name="Chen F."/>
            <person name="Chiyoda S."/>
            <person name="Chovatia M."/>
            <person name="Davies K.M."/>
            <person name="Delmans M."/>
            <person name="Demura T."/>
            <person name="Dierschke T."/>
            <person name="Dolan L."/>
            <person name="Dorantes-Acosta A.E."/>
            <person name="Eklund D.M."/>
            <person name="Florent S.N."/>
            <person name="Flores-Sandoval E."/>
            <person name="Fujiyama A."/>
            <person name="Fukuzawa H."/>
            <person name="Galik B."/>
            <person name="Grimanelli D."/>
            <person name="Grimwood J."/>
            <person name="Grossniklaus U."/>
            <person name="Hamada T."/>
            <person name="Haseloff J."/>
            <person name="Hetherington A.J."/>
            <person name="Higo A."/>
            <person name="Hirakawa Y."/>
            <person name="Hundley H.N."/>
            <person name="Ikeda Y."/>
            <person name="Inoue K."/>
            <person name="Inoue S.I."/>
            <person name="Ishida S."/>
            <person name="Jia Q."/>
            <person name="Kakita M."/>
            <person name="Kanazawa T."/>
            <person name="Kawai Y."/>
            <person name="Kawashima T."/>
            <person name="Kennedy M."/>
            <person name="Kinose K."/>
            <person name="Kinoshita T."/>
            <person name="Kohara Y."/>
            <person name="Koide E."/>
            <person name="Komatsu K."/>
            <person name="Kopischke S."/>
            <person name="Kubo M."/>
            <person name="Kyozuka J."/>
            <person name="Lagercrantz U."/>
            <person name="Lin S.S."/>
            <person name="Lindquist E."/>
            <person name="Lipzen A.M."/>
            <person name="Lu C.W."/>
            <person name="De Luna E."/>
            <person name="Martienssen R.A."/>
            <person name="Minamino N."/>
            <person name="Mizutani M."/>
            <person name="Mizutani M."/>
            <person name="Mochizuki N."/>
            <person name="Monte I."/>
            <person name="Mosher R."/>
            <person name="Nagasaki H."/>
            <person name="Nakagami H."/>
            <person name="Naramoto S."/>
            <person name="Nishitani K."/>
            <person name="Ohtani M."/>
            <person name="Okamoto T."/>
            <person name="Okumura M."/>
            <person name="Phillips J."/>
            <person name="Pollak B."/>
            <person name="Reinders A."/>
            <person name="Rovekamp M."/>
            <person name="Sano R."/>
            <person name="Sawa S."/>
            <person name="Schmid M.W."/>
            <person name="Shirakawa M."/>
            <person name="Solano R."/>
            <person name="Spunde A."/>
            <person name="Suetsugu N."/>
            <person name="Sugano S."/>
            <person name="Sugiyama A."/>
            <person name="Sun R."/>
            <person name="Suzuki Y."/>
            <person name="Takenaka M."/>
            <person name="Takezawa D."/>
            <person name="Tomogane H."/>
            <person name="Tsuzuki M."/>
            <person name="Ueda T."/>
            <person name="Umeda M."/>
            <person name="Ward J.M."/>
            <person name="Watanabe Y."/>
            <person name="Yazaki K."/>
            <person name="Yokoyama R."/>
            <person name="Yoshitake Y."/>
            <person name="Yotsui I."/>
            <person name="Zachgo S."/>
            <person name="Schmutz J."/>
        </authorList>
    </citation>
    <scope>NUCLEOTIDE SEQUENCE [LARGE SCALE GENOMIC DNA]</scope>
    <source>
        <strain evidence="4">Tak-1</strain>
    </source>
</reference>
<evidence type="ECO:0000256" key="2">
    <source>
        <dbReference type="SAM" id="Phobius"/>
    </source>
</evidence>
<gene>
    <name evidence="3" type="ORF">MARPO_0002s0059</name>
</gene>
<feature type="transmembrane region" description="Helical" evidence="2">
    <location>
        <begin position="520"/>
        <end position="544"/>
    </location>
</feature>
<proteinExistence type="predicted"/>
<dbReference type="PANTHER" id="PTHR31549:SF25">
    <property type="entry name" value="PROTEIN, PUTATIVE (DUF247)-RELATED"/>
    <property type="match status" value="1"/>
</dbReference>
<dbReference type="AlphaFoldDB" id="A0A2R6XTZ1"/>
<feature type="transmembrane region" description="Helical" evidence="2">
    <location>
        <begin position="115"/>
        <end position="132"/>
    </location>
</feature>
<keyword evidence="2" id="KW-0472">Membrane</keyword>
<dbReference type="Gramene" id="Mp1g28190.1">
    <property type="protein sequence ID" value="Mp1g28190.1.cds"/>
    <property type="gene ID" value="Mp1g28190"/>
</dbReference>
<organism evidence="3 4">
    <name type="scientific">Marchantia polymorpha</name>
    <name type="common">Common liverwort</name>
    <name type="synonym">Marchantia aquatica</name>
    <dbReference type="NCBI Taxonomy" id="3197"/>
    <lineage>
        <taxon>Eukaryota</taxon>
        <taxon>Viridiplantae</taxon>
        <taxon>Streptophyta</taxon>
        <taxon>Embryophyta</taxon>
        <taxon>Marchantiophyta</taxon>
        <taxon>Marchantiopsida</taxon>
        <taxon>Marchantiidae</taxon>
        <taxon>Marchantiales</taxon>
        <taxon>Marchantiaceae</taxon>
        <taxon>Marchantia</taxon>
    </lineage>
</organism>
<protein>
    <submittedName>
        <fullName evidence="3">Uncharacterized protein</fullName>
    </submittedName>
</protein>
<feature type="region of interest" description="Disordered" evidence="1">
    <location>
        <begin position="313"/>
        <end position="340"/>
    </location>
</feature>
<feature type="compositionally biased region" description="Basic and acidic residues" evidence="1">
    <location>
        <begin position="314"/>
        <end position="339"/>
    </location>
</feature>
<keyword evidence="2" id="KW-1133">Transmembrane helix</keyword>
<dbReference type="EMBL" id="KZ772674">
    <property type="protein sequence ID" value="PTQ49557.1"/>
    <property type="molecule type" value="Genomic_DNA"/>
</dbReference>
<dbReference type="Proteomes" id="UP000244005">
    <property type="component" value="Unassembled WGS sequence"/>
</dbReference>
<accession>A0A2R6XTZ1</accession>
<keyword evidence="2" id="KW-0812">Transmembrane</keyword>
<evidence type="ECO:0000256" key="1">
    <source>
        <dbReference type="SAM" id="MobiDB-lite"/>
    </source>
</evidence>
<sequence>MHDNQKALQRQKERDDPASQHDPEVELLRVLSDLLVKTYQHQLSDETFSLGAPKKFKKANRMDQQREKVVLRFMEILGIEEKSLRRQVVPDEDLDRIIGMYEDGFLMKREFARHLLTLDAVFLVCFMLYMYSECKFNRALMGEKDLASIRVTNFDRRRESVKIDGIESEFDFFPLLDFFDQLGVPCNGHIMRSDLWLLENQIPLSLLRNVLRMMYGGGEEVVEKGLKALVRVALANVLPQVPGDCSKPSKVSSRIDRDVSFKHCEHLLECLYRAVCPKNWQGDGRDESPKRGSDWRDKLASCFRLAGMNYRPSYRGDDGDRKSPKGGREELKEEDSKTDELEDAILPKHNPKVLLPPISSLQKAGIRVVGEESRGCILKFAQAKRIYHKATLWLPQLRIDDSTERILRNLVAFESTISTGTGDDDHDDHILMSFLQCMNDLVNTEEDVRLLMIGPKPVIQLSFLGENKDVAVMFNNLIQHCYFEHTPQSAKLRKEVFRCYNKNFRHLYTEFIETHCSRPWIVMSLLAATMLLGMTAVQTIYAVVSF</sequence>
<name>A0A2R6XTZ1_MARPO</name>